<evidence type="ECO:0000256" key="2">
    <source>
        <dbReference type="ARBA" id="ARBA00022692"/>
    </source>
</evidence>
<feature type="transmembrane region" description="Helical" evidence="6">
    <location>
        <begin position="294"/>
        <end position="311"/>
    </location>
</feature>
<dbReference type="PANTHER" id="PTHR28304:SF2">
    <property type="entry name" value="PEROXISOMAL MEMBRANE PROTEIN PEX29"/>
    <property type="match status" value="1"/>
</dbReference>
<evidence type="ECO:0000256" key="5">
    <source>
        <dbReference type="ARBA" id="ARBA00023140"/>
    </source>
</evidence>
<keyword evidence="4 6" id="KW-0472">Membrane</keyword>
<accession>A0A120K2T3</accession>
<dbReference type="OrthoDB" id="74314at2759"/>
<dbReference type="GeneID" id="28725889"/>
<evidence type="ECO:0000256" key="4">
    <source>
        <dbReference type="ARBA" id="ARBA00023136"/>
    </source>
</evidence>
<evidence type="ECO:0000256" key="6">
    <source>
        <dbReference type="SAM" id="Phobius"/>
    </source>
</evidence>
<organism evidence="8 9">
    <name type="scientific">Eremothecium sinecaudum</name>
    <dbReference type="NCBI Taxonomy" id="45286"/>
    <lineage>
        <taxon>Eukaryota</taxon>
        <taxon>Fungi</taxon>
        <taxon>Dikarya</taxon>
        <taxon>Ascomycota</taxon>
        <taxon>Saccharomycotina</taxon>
        <taxon>Saccharomycetes</taxon>
        <taxon>Saccharomycetales</taxon>
        <taxon>Saccharomycetaceae</taxon>
        <taxon>Eremothecium</taxon>
    </lineage>
</organism>
<evidence type="ECO:0000256" key="3">
    <source>
        <dbReference type="ARBA" id="ARBA00022989"/>
    </source>
</evidence>
<evidence type="ECO:0000313" key="9">
    <source>
        <dbReference type="Proteomes" id="UP000243052"/>
    </source>
</evidence>
<dbReference type="PANTHER" id="PTHR28304">
    <property type="entry name" value="PEROXISOMAL MEMBRANE PROTEIN PEX29"/>
    <property type="match status" value="1"/>
</dbReference>
<dbReference type="AlphaFoldDB" id="A0A120K2T3"/>
<dbReference type="EMBL" id="CP014248">
    <property type="protein sequence ID" value="AMD22530.1"/>
    <property type="molecule type" value="Genomic_DNA"/>
</dbReference>
<sequence length="569" mass="65520">MEVVDTVANFFRDDRERRTGYQFKDNNDTTNRYNKKDNTKSSLASAMDSLKSYTSRTTEGMATKTETLHASGIQGLLLDRLVEKVINIAIPSPADDAEGKIGSRVEAGKNRPGLSVPIMSRNFVQMNARLSFPFKMLNEVIRVLNWENPAYTLSIAALLSFVVLKPVPMLSSGPLLYILFVVMVPSYLNTHRPEPWDELGTSNPIPATGPPLKEVEIPKPVPEFSKEFLLNLTDLQNHMVLYVIAYDFIDAFLVKFAFFKDENISAATFMTLFLVSVFNLLYMDTLYKWIPFKLFILAFGWSFIILLHPNFRDSFLGYFYSEETRIRLLTFSNNLEKLVNEYWDHYEPRENRQAAIFEIQKFNKQAKAWETVCYSPDDFTLLAKSRIAQQSLESTALSLSDVKAPQEWEWISKYDWVLDLDPRKWVNEGIVQHVDVDTETKWVYDLSYDGNRGQYRRRRWIRLCTRIRQLDTMKDSNDYDIYDELGMKEMERYTGVSLTSMHGLSRRNSITNTNSPHLMEKRESEISGSNLQPDGHVSNVDTQIPKAMEAVDPGSKAVKSLTHVLNSHS</sequence>
<evidence type="ECO:0000259" key="7">
    <source>
        <dbReference type="Pfam" id="PF06398"/>
    </source>
</evidence>
<dbReference type="Pfam" id="PF06398">
    <property type="entry name" value="Pex24p"/>
    <property type="match status" value="1"/>
</dbReference>
<keyword evidence="9" id="KW-1185">Reference proteome</keyword>
<dbReference type="Proteomes" id="UP000243052">
    <property type="component" value="Chromosome viii"/>
</dbReference>
<evidence type="ECO:0000313" key="8">
    <source>
        <dbReference type="EMBL" id="AMD22530.1"/>
    </source>
</evidence>
<keyword evidence="2 6" id="KW-0812">Transmembrane</keyword>
<evidence type="ECO:0000256" key="1">
    <source>
        <dbReference type="ARBA" id="ARBA00004585"/>
    </source>
</evidence>
<dbReference type="InterPro" id="IPR010482">
    <property type="entry name" value="TECPR1-like_DysF"/>
</dbReference>
<protein>
    <submittedName>
        <fullName evidence="8">HHL240Cp</fullName>
    </submittedName>
</protein>
<dbReference type="RefSeq" id="XP_017989526.1">
    <property type="nucleotide sequence ID" value="XM_018134202.1"/>
</dbReference>
<feature type="domain" description="TECPR1-like DysF" evidence="7">
    <location>
        <begin position="112"/>
        <end position="462"/>
    </location>
</feature>
<name>A0A120K2T3_9SACH</name>
<keyword evidence="5" id="KW-0576">Peroxisome</keyword>
<feature type="transmembrane region" description="Helical" evidence="6">
    <location>
        <begin position="264"/>
        <end position="282"/>
    </location>
</feature>
<proteinExistence type="predicted"/>
<dbReference type="GO" id="GO:0005778">
    <property type="term" value="C:peroxisomal membrane"/>
    <property type="evidence" value="ECO:0007669"/>
    <property type="project" value="UniProtKB-SubCell"/>
</dbReference>
<keyword evidence="3 6" id="KW-1133">Transmembrane helix</keyword>
<comment type="subcellular location">
    <subcellularLocation>
        <location evidence="1">Peroxisome membrane</location>
        <topology evidence="1">Multi-pass membrane protein</topology>
    </subcellularLocation>
</comment>
<dbReference type="GO" id="GO:0007031">
    <property type="term" value="P:peroxisome organization"/>
    <property type="evidence" value="ECO:0007669"/>
    <property type="project" value="TreeGrafter"/>
</dbReference>
<dbReference type="STRING" id="45286.A0A120K2T3"/>
<gene>
    <name evidence="8" type="ORF">AW171_hschr84579</name>
</gene>
<reference evidence="8 9" key="1">
    <citation type="submission" date="2016-01" db="EMBL/GenBank/DDBJ databases">
        <title>Genome sequence of the yeast Holleya sinecauda.</title>
        <authorList>
            <person name="Dietrich F.S."/>
        </authorList>
    </citation>
    <scope>NUCLEOTIDE SEQUENCE [LARGE SCALE GENOMIC DNA]</scope>
    <source>
        <strain evidence="8 9">ATCC 58844</strain>
    </source>
</reference>
<dbReference type="InterPro" id="IPR052816">
    <property type="entry name" value="Peroxisomal_Membrane_PEX28-32"/>
</dbReference>